<accession>A0A318XG10</accession>
<dbReference type="PANTHER" id="PTHR30472:SF25">
    <property type="entry name" value="ABC TRANSPORTER PERMEASE PROTEIN MJ0876-RELATED"/>
    <property type="match status" value="1"/>
</dbReference>
<evidence type="ECO:0000256" key="1">
    <source>
        <dbReference type="ARBA" id="ARBA00004651"/>
    </source>
</evidence>
<dbReference type="AlphaFoldDB" id="A0A318XG10"/>
<evidence type="ECO:0000256" key="2">
    <source>
        <dbReference type="ARBA" id="ARBA00007935"/>
    </source>
</evidence>
<sequence length="338" mass="35367">MKGFMVYSMTKNKSFAVISACLIILIFSAFLSLCLGAADLSPAQIVQGIFEGDSSSSGRILLHVRLPRLFAAALSGTGLAVSGVIIQTVLNNPLASPGILGVNAGAGLFTAIFAVFLPYAVMLLPLAAFIGALATVLSVYGIAKKAGLSKITLILSGVAIGSLMTAGINTITALFPDVLIGMHDFQTGGFTGVTPQILFPAGILILIGTLAATLLGGELDVLGLGESTALSLGLNVRFYRFLFLMLAAALAGAAVSFSGLLGFIGLIVPHITRMLIKGSRRLILFTSALIGASFLILCDTIARTVFAPFELPVGILVSFFGVPFFLWILFRERRHRNA</sequence>
<dbReference type="InterPro" id="IPR037294">
    <property type="entry name" value="ABC_BtuC-like"/>
</dbReference>
<keyword evidence="10" id="KW-1185">Reference proteome</keyword>
<dbReference type="GO" id="GO:0005886">
    <property type="term" value="C:plasma membrane"/>
    <property type="evidence" value="ECO:0007669"/>
    <property type="project" value="UniProtKB-SubCell"/>
</dbReference>
<feature type="transmembrane region" description="Helical" evidence="8">
    <location>
        <begin position="98"/>
        <end position="117"/>
    </location>
</feature>
<keyword evidence="4" id="KW-1003">Cell membrane</keyword>
<reference evidence="9 10" key="1">
    <citation type="submission" date="2018-06" db="EMBL/GenBank/DDBJ databases">
        <title>Genomic Encyclopedia of Type Strains, Phase I: the one thousand microbial genomes (KMG-I) project.</title>
        <authorList>
            <person name="Kyrpides N."/>
        </authorList>
    </citation>
    <scope>NUCLEOTIDE SEQUENCE [LARGE SCALE GENOMIC DNA]</scope>
    <source>
        <strain evidence="9 10">DSM 19573</strain>
    </source>
</reference>
<keyword evidence="3" id="KW-0813">Transport</keyword>
<evidence type="ECO:0000256" key="4">
    <source>
        <dbReference type="ARBA" id="ARBA00022475"/>
    </source>
</evidence>
<dbReference type="PANTHER" id="PTHR30472">
    <property type="entry name" value="FERRIC ENTEROBACTIN TRANSPORT SYSTEM PERMEASE PROTEIN"/>
    <property type="match status" value="1"/>
</dbReference>
<evidence type="ECO:0000313" key="9">
    <source>
        <dbReference type="EMBL" id="PYG84857.1"/>
    </source>
</evidence>
<evidence type="ECO:0000256" key="5">
    <source>
        <dbReference type="ARBA" id="ARBA00022692"/>
    </source>
</evidence>
<dbReference type="CDD" id="cd06550">
    <property type="entry name" value="TM_ABC_iron-siderophores_like"/>
    <property type="match status" value="1"/>
</dbReference>
<comment type="caution">
    <text evidence="9">The sequence shown here is derived from an EMBL/GenBank/DDBJ whole genome shotgun (WGS) entry which is preliminary data.</text>
</comment>
<dbReference type="EMBL" id="QKMR01000029">
    <property type="protein sequence ID" value="PYG84857.1"/>
    <property type="molecule type" value="Genomic_DNA"/>
</dbReference>
<dbReference type="FunFam" id="1.10.3470.10:FF:000001">
    <property type="entry name" value="Vitamin B12 ABC transporter permease BtuC"/>
    <property type="match status" value="1"/>
</dbReference>
<feature type="transmembrane region" description="Helical" evidence="8">
    <location>
        <begin position="237"/>
        <end position="270"/>
    </location>
</feature>
<feature type="transmembrane region" description="Helical" evidence="8">
    <location>
        <begin position="197"/>
        <end position="217"/>
    </location>
</feature>
<feature type="transmembrane region" description="Helical" evidence="8">
    <location>
        <begin position="311"/>
        <end position="330"/>
    </location>
</feature>
<name>A0A318XG10_9FIRM</name>
<dbReference type="Pfam" id="PF01032">
    <property type="entry name" value="FecCD"/>
    <property type="match status" value="1"/>
</dbReference>
<keyword evidence="7 8" id="KW-0472">Membrane</keyword>
<evidence type="ECO:0000256" key="3">
    <source>
        <dbReference type="ARBA" id="ARBA00022448"/>
    </source>
</evidence>
<gene>
    <name evidence="9" type="ORF">LY28_03478</name>
</gene>
<protein>
    <submittedName>
        <fullName evidence="9">Iron complex transport system permease protein</fullName>
    </submittedName>
</protein>
<dbReference type="Proteomes" id="UP000248132">
    <property type="component" value="Unassembled WGS sequence"/>
</dbReference>
<keyword evidence="6 8" id="KW-1133">Transmembrane helix</keyword>
<evidence type="ECO:0000256" key="7">
    <source>
        <dbReference type="ARBA" id="ARBA00023136"/>
    </source>
</evidence>
<dbReference type="SUPFAM" id="SSF81345">
    <property type="entry name" value="ABC transporter involved in vitamin B12 uptake, BtuC"/>
    <property type="match status" value="1"/>
</dbReference>
<keyword evidence="5 8" id="KW-0812">Transmembrane</keyword>
<evidence type="ECO:0000256" key="8">
    <source>
        <dbReference type="SAM" id="Phobius"/>
    </source>
</evidence>
<proteinExistence type="inferred from homology"/>
<comment type="similarity">
    <text evidence="2">Belongs to the binding-protein-dependent transport system permease family. FecCD subfamily.</text>
</comment>
<dbReference type="RefSeq" id="WP_242981396.1">
    <property type="nucleotide sequence ID" value="NZ_QKMR01000029.1"/>
</dbReference>
<feature type="transmembrane region" description="Helical" evidence="8">
    <location>
        <begin position="123"/>
        <end position="143"/>
    </location>
</feature>
<comment type="subcellular location">
    <subcellularLocation>
        <location evidence="1">Cell membrane</location>
        <topology evidence="1">Multi-pass membrane protein</topology>
    </subcellularLocation>
</comment>
<dbReference type="GO" id="GO:0033214">
    <property type="term" value="P:siderophore-iron import into cell"/>
    <property type="evidence" value="ECO:0007669"/>
    <property type="project" value="TreeGrafter"/>
</dbReference>
<organism evidence="9 10">
    <name type="scientific">Ruminiclostridium sufflavum DSM 19573</name>
    <dbReference type="NCBI Taxonomy" id="1121337"/>
    <lineage>
        <taxon>Bacteria</taxon>
        <taxon>Bacillati</taxon>
        <taxon>Bacillota</taxon>
        <taxon>Clostridia</taxon>
        <taxon>Eubacteriales</taxon>
        <taxon>Oscillospiraceae</taxon>
        <taxon>Ruminiclostridium</taxon>
    </lineage>
</organism>
<dbReference type="Gene3D" id="1.10.3470.10">
    <property type="entry name" value="ABC transporter involved in vitamin B12 uptake, BtuC"/>
    <property type="match status" value="1"/>
</dbReference>
<dbReference type="GO" id="GO:0022857">
    <property type="term" value="F:transmembrane transporter activity"/>
    <property type="evidence" value="ECO:0007669"/>
    <property type="project" value="InterPro"/>
</dbReference>
<evidence type="ECO:0000313" key="10">
    <source>
        <dbReference type="Proteomes" id="UP000248132"/>
    </source>
</evidence>
<dbReference type="InterPro" id="IPR000522">
    <property type="entry name" value="ABC_transptr_permease_BtuC"/>
</dbReference>
<feature type="transmembrane region" description="Helical" evidence="8">
    <location>
        <begin position="67"/>
        <end position="86"/>
    </location>
</feature>
<evidence type="ECO:0000256" key="6">
    <source>
        <dbReference type="ARBA" id="ARBA00022989"/>
    </source>
</evidence>
<feature type="transmembrane region" description="Helical" evidence="8">
    <location>
        <begin position="282"/>
        <end position="305"/>
    </location>
</feature>